<dbReference type="AlphaFoldDB" id="A0A2H0UIQ2"/>
<comment type="caution">
    <text evidence="2">The sequence shown here is derived from an EMBL/GenBank/DDBJ whole genome shotgun (WGS) entry which is preliminary data.</text>
</comment>
<protein>
    <submittedName>
        <fullName evidence="2">Ribonuclease H</fullName>
    </submittedName>
</protein>
<feature type="domain" description="RNase H type-1" evidence="1">
    <location>
        <begin position="1"/>
        <end position="133"/>
    </location>
</feature>
<dbReference type="Gene3D" id="3.30.420.10">
    <property type="entry name" value="Ribonuclease H-like superfamily/Ribonuclease H"/>
    <property type="match status" value="1"/>
</dbReference>
<dbReference type="Proteomes" id="UP000230706">
    <property type="component" value="Unassembled WGS sequence"/>
</dbReference>
<dbReference type="InterPro" id="IPR012337">
    <property type="entry name" value="RNaseH-like_sf"/>
</dbReference>
<dbReference type="PANTHER" id="PTHR46387">
    <property type="entry name" value="POLYNUCLEOTIDYL TRANSFERASE, RIBONUCLEASE H-LIKE SUPERFAMILY PROTEIN"/>
    <property type="match status" value="1"/>
</dbReference>
<dbReference type="PROSITE" id="PS50879">
    <property type="entry name" value="RNASE_H_1"/>
    <property type="match status" value="1"/>
</dbReference>
<name>A0A2H0UIQ2_9BACT</name>
<reference evidence="3" key="1">
    <citation type="submission" date="2017-09" db="EMBL/GenBank/DDBJ databases">
        <title>Depth-based differentiation of microbial function through sediment-hosted aquifers and enrichment of novel symbionts in the deep terrestrial subsurface.</title>
        <authorList>
            <person name="Probst A.J."/>
            <person name="Ladd B."/>
            <person name="Jarett J.K."/>
            <person name="Geller-Mcgrath D.E."/>
            <person name="Sieber C.M.K."/>
            <person name="Emerson J.B."/>
            <person name="Anantharaman K."/>
            <person name="Thomas B.C."/>
            <person name="Malmstrom R."/>
            <person name="Stieglmeier M."/>
            <person name="Klingl A."/>
            <person name="Woyke T."/>
            <person name="Ryan C.M."/>
            <person name="Banfield J.F."/>
        </authorList>
    </citation>
    <scope>NUCLEOTIDE SEQUENCE [LARGE SCALE GENOMIC DNA]</scope>
</reference>
<dbReference type="CDD" id="cd09279">
    <property type="entry name" value="RNase_HI_like"/>
    <property type="match status" value="1"/>
</dbReference>
<dbReference type="GO" id="GO:0003676">
    <property type="term" value="F:nucleic acid binding"/>
    <property type="evidence" value="ECO:0007669"/>
    <property type="project" value="InterPro"/>
</dbReference>
<dbReference type="Pfam" id="PF13456">
    <property type="entry name" value="RVT_3"/>
    <property type="match status" value="1"/>
</dbReference>
<gene>
    <name evidence="2" type="ORF">COU13_01850</name>
</gene>
<accession>A0A2H0UIQ2</accession>
<dbReference type="SUPFAM" id="SSF53098">
    <property type="entry name" value="Ribonuclease H-like"/>
    <property type="match status" value="1"/>
</dbReference>
<dbReference type="EMBL" id="PFBF01000041">
    <property type="protein sequence ID" value="PIR86278.1"/>
    <property type="molecule type" value="Genomic_DNA"/>
</dbReference>
<evidence type="ECO:0000313" key="3">
    <source>
        <dbReference type="Proteomes" id="UP000230706"/>
    </source>
</evidence>
<sequence length="136" mass="15545">MSDIIAYTDGGSRHNPGKAGIGVVIYEGEKKLAELSEYVGVQTNNWAEYEALIRALKKIKQLGLKNRSVEVRMDSELIVKQINKEYQIKEETLWEQYMSVHNMLVKDFKDITFVHIPREKNKEADALANDAMDNGE</sequence>
<dbReference type="GO" id="GO:0004523">
    <property type="term" value="F:RNA-DNA hybrid ribonuclease activity"/>
    <property type="evidence" value="ECO:0007669"/>
    <property type="project" value="InterPro"/>
</dbReference>
<evidence type="ECO:0000259" key="1">
    <source>
        <dbReference type="PROSITE" id="PS50879"/>
    </source>
</evidence>
<dbReference type="InterPro" id="IPR036397">
    <property type="entry name" value="RNaseH_sf"/>
</dbReference>
<evidence type="ECO:0000313" key="2">
    <source>
        <dbReference type="EMBL" id="PIR86278.1"/>
    </source>
</evidence>
<dbReference type="PANTHER" id="PTHR46387:SF2">
    <property type="entry name" value="RIBONUCLEASE HI"/>
    <property type="match status" value="1"/>
</dbReference>
<dbReference type="InterPro" id="IPR002156">
    <property type="entry name" value="RNaseH_domain"/>
</dbReference>
<organism evidence="2 3">
    <name type="scientific">Candidatus Kaiserbacteria bacterium CG10_big_fil_rev_8_21_14_0_10_43_70</name>
    <dbReference type="NCBI Taxonomy" id="1974605"/>
    <lineage>
        <taxon>Bacteria</taxon>
        <taxon>Candidatus Kaiseribacteriota</taxon>
    </lineage>
</organism>
<proteinExistence type="predicted"/>